<evidence type="ECO:0000259" key="2">
    <source>
        <dbReference type="Pfam" id="PF13556"/>
    </source>
</evidence>
<feature type="domain" description="CdaR GGDEF-like" evidence="4">
    <location>
        <begin position="186"/>
        <end position="300"/>
    </location>
</feature>
<comment type="similarity">
    <text evidence="1">Belongs to the CdaR family.</text>
</comment>
<sequence>MFEAADRSAERNNRVIREIADRVIPHQAEFAEGLLASIITDMPSVVPDREYRDMLRVSVIENTMILLDALRANVDPASISPPPGAVTYARGLARRGVSLADLLRIYRVGQAQFTGICLDVADGLDEANDLRAVKTVIDTVATYLDHVCECITVDFEEERERWIHSRSGLKQHWISRLLAGTVVDTTEAQRAIGYPLSGTHLAVDAWITADRAQVMAPGEVLDRFHDLLTTAAARAQTVSVHTDEAAMTIWVSLREPERNLVARLRALLDADPLPVQVTTGLPCDGVDGFRTSYDQAARVRALAESARPRPPQILTFADVAPVAMMRGDVAELRHFVGETLGPLSTDTERAHELRETLRVYLACNRSPAAASERMMLHRNTVTYRVQQASEELGGTPEGVDQFTVSTALEVCRWYGSSVLRSP</sequence>
<dbReference type="InterPro" id="IPR042070">
    <property type="entry name" value="PucR_C-HTH_sf"/>
</dbReference>
<feature type="domain" description="PucR C-terminal helix-turn-helix" evidence="2">
    <location>
        <begin position="353"/>
        <end position="408"/>
    </location>
</feature>
<dbReference type="InterPro" id="IPR051448">
    <property type="entry name" value="CdaR-like_regulators"/>
</dbReference>
<dbReference type="InterPro" id="IPR025751">
    <property type="entry name" value="RsbRD_N_dom"/>
</dbReference>
<organism evidence="5 6">
    <name type="scientific">Rhodococcus pseudokoreensis</name>
    <dbReference type="NCBI Taxonomy" id="2811421"/>
    <lineage>
        <taxon>Bacteria</taxon>
        <taxon>Bacillati</taxon>
        <taxon>Actinomycetota</taxon>
        <taxon>Actinomycetes</taxon>
        <taxon>Mycobacteriales</taxon>
        <taxon>Nocardiaceae</taxon>
        <taxon>Rhodococcus</taxon>
    </lineage>
</organism>
<protein>
    <submittedName>
        <fullName evidence="5">Helix-turn-helix domain-containing protein</fullName>
    </submittedName>
</protein>
<dbReference type="PANTHER" id="PTHR33744:SF1">
    <property type="entry name" value="DNA-BINDING TRANSCRIPTIONAL ACTIVATOR ADER"/>
    <property type="match status" value="1"/>
</dbReference>
<dbReference type="EMBL" id="CP070619">
    <property type="protein sequence ID" value="QSE89421.1"/>
    <property type="molecule type" value="Genomic_DNA"/>
</dbReference>
<dbReference type="InterPro" id="IPR025736">
    <property type="entry name" value="PucR_C-HTH_dom"/>
</dbReference>
<accession>A0A974ZT54</accession>
<gene>
    <name evidence="5" type="ORF">JWS13_12715</name>
</gene>
<dbReference type="InterPro" id="IPR041522">
    <property type="entry name" value="CdaR_GGDEF"/>
</dbReference>
<dbReference type="Pfam" id="PF14361">
    <property type="entry name" value="RsbRD_N"/>
    <property type="match status" value="1"/>
</dbReference>
<name>A0A974ZT54_9NOCA</name>
<proteinExistence type="inferred from homology"/>
<evidence type="ECO:0000313" key="5">
    <source>
        <dbReference type="EMBL" id="QSE89421.1"/>
    </source>
</evidence>
<reference evidence="5 6" key="1">
    <citation type="journal article" date="2021" name="Microbiol. Resour. Announc.">
        <title>Complete Genome Sequences of Two Rhodococcus sp. Strains with Large and Linear Chromosomes, Isolated from Apple Rhizosphere.</title>
        <authorList>
            <person name="Benning S."/>
            <person name="Brugnone N."/>
            <person name="Siani R."/>
            <person name="Kublik S."/>
            <person name="Schloter M."/>
            <person name="Rad V."/>
        </authorList>
    </citation>
    <scope>NUCLEOTIDE SEQUENCE [LARGE SCALE GENOMIC DNA]</scope>
    <source>
        <strain evidence="5 6">R79</strain>
    </source>
</reference>
<dbReference type="Pfam" id="PF13556">
    <property type="entry name" value="HTH_30"/>
    <property type="match status" value="1"/>
</dbReference>
<evidence type="ECO:0000256" key="1">
    <source>
        <dbReference type="ARBA" id="ARBA00006754"/>
    </source>
</evidence>
<dbReference type="RefSeq" id="WP_206005828.1">
    <property type="nucleotide sequence ID" value="NZ_CP070619.1"/>
</dbReference>
<evidence type="ECO:0000313" key="6">
    <source>
        <dbReference type="Proteomes" id="UP000662986"/>
    </source>
</evidence>
<dbReference type="Proteomes" id="UP000662986">
    <property type="component" value="Chromosome"/>
</dbReference>
<evidence type="ECO:0000259" key="3">
    <source>
        <dbReference type="Pfam" id="PF14361"/>
    </source>
</evidence>
<evidence type="ECO:0000259" key="4">
    <source>
        <dbReference type="Pfam" id="PF17853"/>
    </source>
</evidence>
<feature type="domain" description="RsbT co-antagonist protein RsbRD N-terminal" evidence="3">
    <location>
        <begin position="29"/>
        <end position="166"/>
    </location>
</feature>
<keyword evidence="6" id="KW-1185">Reference proteome</keyword>
<dbReference type="Gene3D" id="1.10.10.2840">
    <property type="entry name" value="PucR C-terminal helix-turn-helix domain"/>
    <property type="match status" value="1"/>
</dbReference>
<dbReference type="PANTHER" id="PTHR33744">
    <property type="entry name" value="CARBOHYDRATE DIACID REGULATOR"/>
    <property type="match status" value="1"/>
</dbReference>
<reference evidence="5 6" key="2">
    <citation type="journal article" date="2022" name="Arch. Microbiol.">
        <title>Rhodococcus pseudokoreensis sp. nov. isolated from the rhizosphere of young M26 apple rootstocks.</title>
        <authorList>
            <person name="Kampfer P."/>
            <person name="Glaeser S.P."/>
            <person name="Blom J."/>
            <person name="Wolf J."/>
            <person name="Benning S."/>
            <person name="Schloter M."/>
            <person name="Neumann-Schaal M."/>
        </authorList>
    </citation>
    <scope>NUCLEOTIDE SEQUENCE [LARGE SCALE GENOMIC DNA]</scope>
    <source>
        <strain evidence="5 6">R79</strain>
    </source>
</reference>
<dbReference type="Pfam" id="PF17853">
    <property type="entry name" value="GGDEF_2"/>
    <property type="match status" value="1"/>
</dbReference>